<organism evidence="2 3">
    <name type="scientific">Zunongwangia pacifica</name>
    <dbReference type="NCBI Taxonomy" id="2911062"/>
    <lineage>
        <taxon>Bacteria</taxon>
        <taxon>Pseudomonadati</taxon>
        <taxon>Bacteroidota</taxon>
        <taxon>Flavobacteriia</taxon>
        <taxon>Flavobacteriales</taxon>
        <taxon>Flavobacteriaceae</taxon>
        <taxon>Zunongwangia</taxon>
    </lineage>
</organism>
<evidence type="ECO:0000313" key="3">
    <source>
        <dbReference type="Proteomes" id="UP001139521"/>
    </source>
</evidence>
<keyword evidence="1" id="KW-1133">Transmembrane helix</keyword>
<comment type="caution">
    <text evidence="2">The sequence shown here is derived from an EMBL/GenBank/DDBJ whole genome shotgun (WGS) entry which is preliminary data.</text>
</comment>
<dbReference type="RefSeq" id="WP_249603348.1">
    <property type="nucleotide sequence ID" value="NZ_JAKHSK010000049.1"/>
</dbReference>
<feature type="transmembrane region" description="Helical" evidence="1">
    <location>
        <begin position="56"/>
        <end position="75"/>
    </location>
</feature>
<dbReference type="EMBL" id="JAKHSK010000049">
    <property type="protein sequence ID" value="MCL6220657.1"/>
    <property type="molecule type" value="Genomic_DNA"/>
</dbReference>
<evidence type="ECO:0000313" key="2">
    <source>
        <dbReference type="EMBL" id="MCL6220657.1"/>
    </source>
</evidence>
<keyword evidence="1" id="KW-0812">Transmembrane</keyword>
<gene>
    <name evidence="2" type="ORF">L1967_20380</name>
</gene>
<keyword evidence="1" id="KW-0472">Membrane</keyword>
<feature type="transmembrane region" description="Helical" evidence="1">
    <location>
        <begin position="27"/>
        <end position="44"/>
    </location>
</feature>
<keyword evidence="3" id="KW-1185">Reference proteome</keyword>
<name>A0A9X1ZTC6_9FLAO</name>
<reference evidence="2" key="1">
    <citation type="submission" date="2022-01" db="EMBL/GenBank/DDBJ databases">
        <title>Genome sequencing of Zunongwangia sp. M21534 genome.</title>
        <authorList>
            <person name="Chen Y."/>
            <person name="Dong C."/>
            <person name="Shao Z."/>
        </authorList>
    </citation>
    <scope>NUCLEOTIDE SEQUENCE</scope>
    <source>
        <strain evidence="2">MCCC M21534</strain>
    </source>
</reference>
<protein>
    <submittedName>
        <fullName evidence="2">Uncharacterized protein</fullName>
    </submittedName>
</protein>
<feature type="transmembrane region" description="Helical" evidence="1">
    <location>
        <begin position="82"/>
        <end position="101"/>
    </location>
</feature>
<sequence length="148" mass="17165">MRMKLTNFFKVDPAVGLSKFRISLLRFYYVLMILVLGIDVWTAIFNHMDLWEPMTAVGYSLWATFAVLSIIGLMHPVKMIPIILLNITYKIIWLSIVAYPLWNLNQLEGSDAEGLTKSNFIGFIIDIIIIPWVYVFKNYILVSKKNNM</sequence>
<evidence type="ECO:0000256" key="1">
    <source>
        <dbReference type="SAM" id="Phobius"/>
    </source>
</evidence>
<proteinExistence type="predicted"/>
<accession>A0A9X1ZTC6</accession>
<dbReference type="AlphaFoldDB" id="A0A9X1ZTC6"/>
<dbReference type="Proteomes" id="UP001139521">
    <property type="component" value="Unassembled WGS sequence"/>
</dbReference>
<feature type="transmembrane region" description="Helical" evidence="1">
    <location>
        <begin position="121"/>
        <end position="142"/>
    </location>
</feature>